<dbReference type="GO" id="GO:0004803">
    <property type="term" value="F:transposase activity"/>
    <property type="evidence" value="ECO:0007669"/>
    <property type="project" value="InterPro"/>
</dbReference>
<dbReference type="PANTHER" id="PTHR33258">
    <property type="entry name" value="TRANSPOSASE INSL FOR INSERTION SEQUENCE ELEMENT IS186A-RELATED"/>
    <property type="match status" value="1"/>
</dbReference>
<gene>
    <name evidence="6" type="ORF">JMA_35810</name>
</gene>
<dbReference type="HOGENOM" id="CLU_1253795_0_0_9"/>
<evidence type="ECO:0000256" key="4">
    <source>
        <dbReference type="ARBA" id="ARBA00023172"/>
    </source>
</evidence>
<name>A0A0B5AWE0_9BACL</name>
<evidence type="ECO:0000256" key="2">
    <source>
        <dbReference type="ARBA" id="ARBA00022578"/>
    </source>
</evidence>
<dbReference type="SUPFAM" id="SSF53098">
    <property type="entry name" value="Ribonuclease H-like"/>
    <property type="match status" value="1"/>
</dbReference>
<dbReference type="InterPro" id="IPR012337">
    <property type="entry name" value="RNaseH-like_sf"/>
</dbReference>
<evidence type="ECO:0000256" key="3">
    <source>
        <dbReference type="ARBA" id="ARBA00023125"/>
    </source>
</evidence>
<dbReference type="InterPro" id="IPR002559">
    <property type="entry name" value="Transposase_11"/>
</dbReference>
<keyword evidence="4" id="KW-0233">DNA recombination</keyword>
<evidence type="ECO:0000259" key="5">
    <source>
        <dbReference type="Pfam" id="PF01609"/>
    </source>
</evidence>
<dbReference type="BioCyc" id="JESP1508404:G14D9-12862-MONOMER"/>
<keyword evidence="2" id="KW-0815">Transposition</keyword>
<feature type="domain" description="Transposase IS4-like" evidence="5">
    <location>
        <begin position="5"/>
        <end position="169"/>
    </location>
</feature>
<dbReference type="Pfam" id="PF01609">
    <property type="entry name" value="DDE_Tnp_1"/>
    <property type="match status" value="1"/>
</dbReference>
<protein>
    <submittedName>
        <fullName evidence="6">Transposase</fullName>
    </submittedName>
</protein>
<dbReference type="PANTHER" id="PTHR33258:SF1">
    <property type="entry name" value="TRANSPOSASE INSL FOR INSERTION SEQUENCE ELEMENT IS186A-RELATED"/>
    <property type="match status" value="1"/>
</dbReference>
<sequence length="226" mass="26024">MPFQVKETTGLVHDGPAGISLADSDFILVQDRAYGKHKQLDVHEANGQRFVIRLKDNIEFHRPYSLQRFSPAASNVTGDITCRLGTKQSRTENRFRVVSFTDREGHLMHIATNVTELSAEEIAGMYQTRWKIESFFQWIKGQLNVPTLFGKSQNAVFSQLFVALITYILIKWTFEEIKVKATKSLSQKGFKRLFLCDDLPIDWQNALAEWLYRLKDEVYLGNLNFG</sequence>
<dbReference type="InterPro" id="IPR047952">
    <property type="entry name" value="Transpos_IS4"/>
</dbReference>
<dbReference type="AlphaFoldDB" id="A0A0B5AWE0"/>
<comment type="similarity">
    <text evidence="1">Belongs to the transposase 11 family.</text>
</comment>
<keyword evidence="3" id="KW-0238">DNA-binding</keyword>
<dbReference type="Proteomes" id="UP000031449">
    <property type="component" value="Chromosome"/>
</dbReference>
<proteinExistence type="inferred from homology"/>
<evidence type="ECO:0000313" key="6">
    <source>
        <dbReference type="EMBL" id="AJD92898.1"/>
    </source>
</evidence>
<organism evidence="6 7">
    <name type="scientific">Jeotgalibacillus malaysiensis</name>
    <dbReference type="NCBI Taxonomy" id="1508404"/>
    <lineage>
        <taxon>Bacteria</taxon>
        <taxon>Bacillati</taxon>
        <taxon>Bacillota</taxon>
        <taxon>Bacilli</taxon>
        <taxon>Bacillales</taxon>
        <taxon>Caryophanaceae</taxon>
        <taxon>Jeotgalibacillus</taxon>
    </lineage>
</organism>
<dbReference type="STRING" id="1508404.JMA_35810"/>
<dbReference type="NCBIfam" id="NF033592">
    <property type="entry name" value="transpos_IS4_1"/>
    <property type="match status" value="1"/>
</dbReference>
<evidence type="ECO:0000313" key="7">
    <source>
        <dbReference type="Proteomes" id="UP000031449"/>
    </source>
</evidence>
<dbReference type="GO" id="GO:0003677">
    <property type="term" value="F:DNA binding"/>
    <property type="evidence" value="ECO:0007669"/>
    <property type="project" value="UniProtKB-KW"/>
</dbReference>
<dbReference type="GO" id="GO:0006313">
    <property type="term" value="P:DNA transposition"/>
    <property type="evidence" value="ECO:0007669"/>
    <property type="project" value="InterPro"/>
</dbReference>
<evidence type="ECO:0000256" key="1">
    <source>
        <dbReference type="ARBA" id="ARBA00010075"/>
    </source>
</evidence>
<keyword evidence="7" id="KW-1185">Reference proteome</keyword>
<reference evidence="6 7" key="1">
    <citation type="submission" date="2014-08" db="EMBL/GenBank/DDBJ databases">
        <title>Complete genome of a marine bacteria Jeotgalibacillus malaysiensis.</title>
        <authorList>
            <person name="Yaakop A.S."/>
            <person name="Chan K.-G."/>
            <person name="Goh K.M."/>
        </authorList>
    </citation>
    <scope>NUCLEOTIDE SEQUENCE [LARGE SCALE GENOMIC DNA]</scope>
    <source>
        <strain evidence="6 7">D5</strain>
    </source>
</reference>
<accession>A0A0B5AWE0</accession>
<dbReference type="KEGG" id="jeo:JMA_35810"/>
<dbReference type="EMBL" id="CP009416">
    <property type="protein sequence ID" value="AJD92898.1"/>
    <property type="molecule type" value="Genomic_DNA"/>
</dbReference>